<dbReference type="Pfam" id="PF13416">
    <property type="entry name" value="SBP_bac_8"/>
    <property type="match status" value="1"/>
</dbReference>
<dbReference type="RefSeq" id="WP_203169982.1">
    <property type="nucleotide sequence ID" value="NZ_JAEVLS010000006.1"/>
</dbReference>
<dbReference type="SUPFAM" id="SSF53850">
    <property type="entry name" value="Periplasmic binding protein-like II"/>
    <property type="match status" value="1"/>
</dbReference>
<keyword evidence="4 5" id="KW-0574">Periplasm</keyword>
<feature type="signal peptide" evidence="6">
    <location>
        <begin position="1"/>
        <end position="21"/>
    </location>
</feature>
<evidence type="ECO:0000256" key="3">
    <source>
        <dbReference type="ARBA" id="ARBA00022729"/>
    </source>
</evidence>
<sequence>MSRALNSSVRAGLAVASIALAVAACGKKEEAQQSQAPGAAAAEEKILHVYNWSDYIAEDTIKNFEAQTGIKVTYDVFDSNDMLETRLLAGNSGFDVVVPSASFLERQIKAGVFQKLDKSQIPNLQHMDPDIQQRVALHDPNNEHSVTYLWGTTGIGYNVDKVKKILGDKPLDSWNQIFDPKEIARFKDCGVSVLDAPDEILKVVLQWMGRDPNSQKDEDLTAAAEKLQQIRPYIRKIHSSQYIDDLANGELCVSIGWSGDILQARDRAEEAGQGVKVAYSIPKEGTIVWFDMLAIPADAKHPKNAHAFINYLMEPQVAANNTNFVNYANANAASFGMVNDEVKNDPGVYPTPEVKAKLFPSLAYNEQATATMARLWQKFTTGQ</sequence>
<comment type="subcellular location">
    <subcellularLocation>
        <location evidence="1 5">Periplasm</location>
    </subcellularLocation>
</comment>
<evidence type="ECO:0000256" key="6">
    <source>
        <dbReference type="SAM" id="SignalP"/>
    </source>
</evidence>
<evidence type="ECO:0000256" key="1">
    <source>
        <dbReference type="ARBA" id="ARBA00004418"/>
    </source>
</evidence>
<comment type="function">
    <text evidence="5">Required for the activity of the bacterial periplasmic transport system of putrescine.</text>
</comment>
<keyword evidence="2 5" id="KW-0813">Transport</keyword>
<feature type="chain" id="PRO_5046897040" description="Putrescine-binding periplasmic protein" evidence="6">
    <location>
        <begin position="22"/>
        <end position="383"/>
    </location>
</feature>
<comment type="similarity">
    <text evidence="5">Belongs to the bacterial solute-binding protein PotD/PotF family.</text>
</comment>
<reference evidence="7 8" key="1">
    <citation type="journal article" date="2021" name="Int. J. Syst. Evol. Microbiol.">
        <title>Steroidobacter gossypii sp. nov., isolated from soil of cotton cropping field.</title>
        <authorList>
            <person name="Huang R."/>
            <person name="Yang S."/>
            <person name="Zhen C."/>
            <person name="Liu W."/>
        </authorList>
    </citation>
    <scope>NUCLEOTIDE SEQUENCE [LARGE SCALE GENOMIC DNA]</scope>
    <source>
        <strain evidence="7 8">S1-65</strain>
    </source>
</reference>
<name>A0ABS1X3R7_9GAMM</name>
<evidence type="ECO:0000313" key="7">
    <source>
        <dbReference type="EMBL" id="MBM0107869.1"/>
    </source>
</evidence>
<accession>A0ABS1X3R7</accession>
<evidence type="ECO:0000313" key="8">
    <source>
        <dbReference type="Proteomes" id="UP000661077"/>
    </source>
</evidence>
<gene>
    <name evidence="7" type="ORF">JM946_24305</name>
</gene>
<evidence type="ECO:0000256" key="2">
    <source>
        <dbReference type="ARBA" id="ARBA00022448"/>
    </source>
</evidence>
<keyword evidence="8" id="KW-1185">Reference proteome</keyword>
<organism evidence="7 8">
    <name type="scientific">Steroidobacter gossypii</name>
    <dbReference type="NCBI Taxonomy" id="2805490"/>
    <lineage>
        <taxon>Bacteria</taxon>
        <taxon>Pseudomonadati</taxon>
        <taxon>Pseudomonadota</taxon>
        <taxon>Gammaproteobacteria</taxon>
        <taxon>Steroidobacterales</taxon>
        <taxon>Steroidobacteraceae</taxon>
        <taxon>Steroidobacter</taxon>
    </lineage>
</organism>
<keyword evidence="3 6" id="KW-0732">Signal</keyword>
<protein>
    <recommendedName>
        <fullName evidence="5">Putrescine-binding periplasmic protein</fullName>
    </recommendedName>
</protein>
<dbReference type="InterPro" id="IPR006059">
    <property type="entry name" value="SBP"/>
</dbReference>
<comment type="caution">
    <text evidence="7">The sequence shown here is derived from an EMBL/GenBank/DDBJ whole genome shotgun (WGS) entry which is preliminary data.</text>
</comment>
<dbReference type="Gene3D" id="3.40.190.10">
    <property type="entry name" value="Periplasmic binding protein-like II"/>
    <property type="match status" value="2"/>
</dbReference>
<dbReference type="InterPro" id="IPR001188">
    <property type="entry name" value="Sperm_putr-bd"/>
</dbReference>
<dbReference type="CDD" id="cd13659">
    <property type="entry name" value="PBP2_PotF"/>
    <property type="match status" value="1"/>
</dbReference>
<dbReference type="PANTHER" id="PTHR30222">
    <property type="entry name" value="SPERMIDINE/PUTRESCINE-BINDING PERIPLASMIC PROTEIN"/>
    <property type="match status" value="1"/>
</dbReference>
<dbReference type="Proteomes" id="UP000661077">
    <property type="component" value="Unassembled WGS sequence"/>
</dbReference>
<dbReference type="PRINTS" id="PR00909">
    <property type="entry name" value="SPERMDNBNDNG"/>
</dbReference>
<dbReference type="PIRSF" id="PIRSF019574">
    <property type="entry name" value="Periplasmic_polyamine_BP"/>
    <property type="match status" value="1"/>
</dbReference>
<proteinExistence type="inferred from homology"/>
<evidence type="ECO:0000256" key="4">
    <source>
        <dbReference type="ARBA" id="ARBA00022764"/>
    </source>
</evidence>
<dbReference type="EMBL" id="JAEVLS010000006">
    <property type="protein sequence ID" value="MBM0107869.1"/>
    <property type="molecule type" value="Genomic_DNA"/>
</dbReference>
<dbReference type="PANTHER" id="PTHR30222:SF12">
    <property type="entry name" value="NORSPERMIDINE SENSOR"/>
    <property type="match status" value="1"/>
</dbReference>
<dbReference type="PROSITE" id="PS51257">
    <property type="entry name" value="PROKAR_LIPOPROTEIN"/>
    <property type="match status" value="1"/>
</dbReference>
<evidence type="ECO:0000256" key="5">
    <source>
        <dbReference type="PIRNR" id="PIRNR019574"/>
    </source>
</evidence>